<feature type="transmembrane region" description="Helical" evidence="1">
    <location>
        <begin position="84"/>
        <end position="107"/>
    </location>
</feature>
<keyword evidence="1" id="KW-0812">Transmembrane</keyword>
<evidence type="ECO:0000256" key="1">
    <source>
        <dbReference type="SAM" id="Phobius"/>
    </source>
</evidence>
<keyword evidence="1" id="KW-1133">Transmembrane helix</keyword>
<evidence type="ECO:0000256" key="2">
    <source>
        <dbReference type="SAM" id="SignalP"/>
    </source>
</evidence>
<gene>
    <name evidence="3" type="ORF">Fcan01_05138</name>
</gene>
<feature type="chain" id="PRO_5013279766" evidence="2">
    <location>
        <begin position="21"/>
        <end position="194"/>
    </location>
</feature>
<dbReference type="Proteomes" id="UP000198287">
    <property type="component" value="Unassembled WGS sequence"/>
</dbReference>
<reference evidence="3 4" key="1">
    <citation type="submission" date="2015-12" db="EMBL/GenBank/DDBJ databases">
        <title>The genome of Folsomia candida.</title>
        <authorList>
            <person name="Faddeeva A."/>
            <person name="Derks M.F."/>
            <person name="Anvar Y."/>
            <person name="Smit S."/>
            <person name="Van Straalen N."/>
            <person name="Roelofs D."/>
        </authorList>
    </citation>
    <scope>NUCLEOTIDE SEQUENCE [LARGE SCALE GENOMIC DNA]</scope>
    <source>
        <strain evidence="3 4">VU population</strain>
        <tissue evidence="3">Whole body</tissue>
    </source>
</reference>
<comment type="caution">
    <text evidence="3">The sequence shown here is derived from an EMBL/GenBank/DDBJ whole genome shotgun (WGS) entry which is preliminary data.</text>
</comment>
<protein>
    <submittedName>
        <fullName evidence="3">Uncharacterized protein</fullName>
    </submittedName>
</protein>
<dbReference type="EMBL" id="LNIX01000002">
    <property type="protein sequence ID" value="OXA60279.1"/>
    <property type="molecule type" value="Genomic_DNA"/>
</dbReference>
<organism evidence="3 4">
    <name type="scientific">Folsomia candida</name>
    <name type="common">Springtail</name>
    <dbReference type="NCBI Taxonomy" id="158441"/>
    <lineage>
        <taxon>Eukaryota</taxon>
        <taxon>Metazoa</taxon>
        <taxon>Ecdysozoa</taxon>
        <taxon>Arthropoda</taxon>
        <taxon>Hexapoda</taxon>
        <taxon>Collembola</taxon>
        <taxon>Entomobryomorpha</taxon>
        <taxon>Isotomoidea</taxon>
        <taxon>Isotomidae</taxon>
        <taxon>Proisotominae</taxon>
        <taxon>Folsomia</taxon>
    </lineage>
</organism>
<evidence type="ECO:0000313" key="3">
    <source>
        <dbReference type="EMBL" id="OXA60279.1"/>
    </source>
</evidence>
<keyword evidence="4" id="KW-1185">Reference proteome</keyword>
<dbReference type="AlphaFoldDB" id="A0A226ERZ2"/>
<evidence type="ECO:0000313" key="4">
    <source>
        <dbReference type="Proteomes" id="UP000198287"/>
    </source>
</evidence>
<feature type="transmembrane region" description="Helical" evidence="1">
    <location>
        <begin position="119"/>
        <end position="143"/>
    </location>
</feature>
<accession>A0A226ERZ2</accession>
<feature type="transmembrane region" description="Helical" evidence="1">
    <location>
        <begin position="149"/>
        <end position="172"/>
    </location>
</feature>
<keyword evidence="1" id="KW-0472">Membrane</keyword>
<proteinExistence type="predicted"/>
<sequence>MSLALLVLTVSLVVVSMNYSATNVPSVLSLSSNTFDIFGLKNFSSVNVNTDDHGVISKDNLTIVHNGQLFYNEKYVVAQAVNQAMGVIIMGIVICTIYIILDVQLWIGANDRNVWRCNVWFQVQLANSLISLILTPVVMVVMIPHVQLGMLIACIGQAILVFYIMWVIYAFIKELELGGSGKVEGPEEAFITKY</sequence>
<feature type="signal peptide" evidence="2">
    <location>
        <begin position="1"/>
        <end position="20"/>
    </location>
</feature>
<keyword evidence="2" id="KW-0732">Signal</keyword>
<name>A0A226ERZ2_FOLCA</name>